<keyword evidence="8 17" id="KW-0479">Metal-binding</keyword>
<evidence type="ECO:0000256" key="2">
    <source>
        <dbReference type="ARBA" id="ARBA00004691"/>
    </source>
</evidence>
<evidence type="ECO:0000256" key="5">
    <source>
        <dbReference type="ARBA" id="ARBA00016895"/>
    </source>
</evidence>
<feature type="binding site" evidence="17">
    <location>
        <position position="31"/>
    </location>
    <ligand>
        <name>[4Fe-4S] cluster</name>
        <dbReference type="ChEBI" id="CHEBI:49883"/>
    </ligand>
</feature>
<feature type="disulfide bond" description="Redox-active" evidence="17">
    <location>
        <begin position="194"/>
        <end position="196"/>
    </location>
</feature>
<evidence type="ECO:0000256" key="6">
    <source>
        <dbReference type="ARBA" id="ARBA00022485"/>
    </source>
</evidence>
<dbReference type="PANTHER" id="PTHR36701">
    <property type="entry name" value="EPOXYQUEUOSINE REDUCTASE QUEH"/>
    <property type="match status" value="1"/>
</dbReference>
<dbReference type="EC" id="1.17.99.6" evidence="4 17"/>
<evidence type="ECO:0000256" key="9">
    <source>
        <dbReference type="ARBA" id="ARBA00022785"/>
    </source>
</evidence>
<comment type="function">
    <text evidence="1 17">Catalyzes the conversion of epoxyqueuosine (oQ) to queuosine (Q), which is a hypermodified base found in the wobble positions of tRNA(Asp), tRNA(Asn), tRNA(His) and tRNA(Tyr).</text>
</comment>
<dbReference type="UniPathway" id="UPA00392"/>
<feature type="binding site" evidence="17">
    <location>
        <position position="30"/>
    </location>
    <ligand>
        <name>[4Fe-4S] cluster</name>
        <dbReference type="ChEBI" id="CHEBI:49883"/>
    </ligand>
</feature>
<dbReference type="GO" id="GO:0046872">
    <property type="term" value="F:metal ion binding"/>
    <property type="evidence" value="ECO:0007669"/>
    <property type="project" value="UniProtKB-KW"/>
</dbReference>
<evidence type="ECO:0000256" key="3">
    <source>
        <dbReference type="ARBA" id="ARBA00008207"/>
    </source>
</evidence>
<dbReference type="Pfam" id="PF02677">
    <property type="entry name" value="QueH"/>
    <property type="match status" value="1"/>
</dbReference>
<dbReference type="AlphaFoldDB" id="A0A1T4W0C9"/>
<gene>
    <name evidence="17" type="primary">queH</name>
    <name evidence="18" type="ORF">SAMN02745111_02059</name>
</gene>
<proteinExistence type="inferred from homology"/>
<dbReference type="HAMAP" id="MF_02089">
    <property type="entry name" value="QueH"/>
    <property type="match status" value="1"/>
</dbReference>
<evidence type="ECO:0000256" key="11">
    <source>
        <dbReference type="ARBA" id="ARBA00023004"/>
    </source>
</evidence>
<keyword evidence="10 17" id="KW-0560">Oxidoreductase</keyword>
<keyword evidence="9 17" id="KW-0671">Queuosine biosynthesis</keyword>
<keyword evidence="11 17" id="KW-0408">Iron</keyword>
<evidence type="ECO:0000256" key="4">
    <source>
        <dbReference type="ARBA" id="ARBA00012622"/>
    </source>
</evidence>
<keyword evidence="19" id="KW-1185">Reference proteome</keyword>
<evidence type="ECO:0000256" key="7">
    <source>
        <dbReference type="ARBA" id="ARBA00022694"/>
    </source>
</evidence>
<dbReference type="InterPro" id="IPR003828">
    <property type="entry name" value="QueH"/>
</dbReference>
<dbReference type="GO" id="GO:0051539">
    <property type="term" value="F:4 iron, 4 sulfur cluster binding"/>
    <property type="evidence" value="ECO:0007669"/>
    <property type="project" value="UniProtKB-UniRule"/>
</dbReference>
<feature type="binding site" evidence="17">
    <location>
        <position position="115"/>
    </location>
    <ligand>
        <name>[4Fe-4S] cluster</name>
        <dbReference type="ChEBI" id="CHEBI:49883"/>
    </ligand>
</feature>
<evidence type="ECO:0000256" key="16">
    <source>
        <dbReference type="ARBA" id="ARBA00047415"/>
    </source>
</evidence>
<dbReference type="EMBL" id="FUXZ01000013">
    <property type="protein sequence ID" value="SKA70535.1"/>
    <property type="molecule type" value="Genomic_DNA"/>
</dbReference>
<dbReference type="OrthoDB" id="9801033at2"/>
<dbReference type="GO" id="GO:0008616">
    <property type="term" value="P:tRNA queuosine(34) biosynthetic process"/>
    <property type="evidence" value="ECO:0007669"/>
    <property type="project" value="UniProtKB-UniRule"/>
</dbReference>
<evidence type="ECO:0000313" key="18">
    <source>
        <dbReference type="EMBL" id="SKA70535.1"/>
    </source>
</evidence>
<comment type="catalytic activity">
    <reaction evidence="16 17">
        <text>epoxyqueuosine(34) in tRNA + AH2 = queuosine(34) in tRNA + A + H2O</text>
        <dbReference type="Rhea" id="RHEA:32159"/>
        <dbReference type="Rhea" id="RHEA-COMP:18571"/>
        <dbReference type="Rhea" id="RHEA-COMP:18582"/>
        <dbReference type="ChEBI" id="CHEBI:13193"/>
        <dbReference type="ChEBI" id="CHEBI:15377"/>
        <dbReference type="ChEBI" id="CHEBI:17499"/>
        <dbReference type="ChEBI" id="CHEBI:194431"/>
        <dbReference type="ChEBI" id="CHEBI:194443"/>
        <dbReference type="EC" id="1.17.99.6"/>
    </reaction>
</comment>
<reference evidence="18 19" key="1">
    <citation type="submission" date="2017-02" db="EMBL/GenBank/DDBJ databases">
        <authorList>
            <person name="Peterson S.W."/>
        </authorList>
    </citation>
    <scope>NUCLEOTIDE SEQUENCE [LARGE SCALE GENOMIC DNA]</scope>
    <source>
        <strain evidence="18 19">ATCC 35992</strain>
    </source>
</reference>
<keyword evidence="12 17" id="KW-0411">Iron-sulfur</keyword>
<evidence type="ECO:0000256" key="15">
    <source>
        <dbReference type="ARBA" id="ARBA00031446"/>
    </source>
</evidence>
<evidence type="ECO:0000256" key="12">
    <source>
        <dbReference type="ARBA" id="ARBA00023014"/>
    </source>
</evidence>
<dbReference type="STRING" id="39495.SAMN02745111_02059"/>
<evidence type="ECO:0000256" key="13">
    <source>
        <dbReference type="ARBA" id="ARBA00023157"/>
    </source>
</evidence>
<evidence type="ECO:0000313" key="19">
    <source>
        <dbReference type="Proteomes" id="UP000190814"/>
    </source>
</evidence>
<comment type="pathway">
    <text evidence="2 17">tRNA modification; tRNA-queuosine biosynthesis.</text>
</comment>
<dbReference type="RefSeq" id="WP_078766890.1">
    <property type="nucleotide sequence ID" value="NZ_FUXZ01000013.1"/>
</dbReference>
<sequence>MNKRNYQLELENIINTECKQDRPTLLLHSCCAPCSSYVLEYLANYFKITLFYYNPNISLEEEFNKRVAELYKLLKFNGLSDDVEIVVPEYNNNEFYEIAEGLENEPERGKRCYKCYKLRLEKTALYAKEKGFDFFTTTLSISPHKNADWLNEIGEEFAKQLDIRFLNSDFKKKGGYQRSIELSKEYDLYRQDYCGCVFSRLC</sequence>
<organism evidence="18 19">
    <name type="scientific">Eubacterium uniforme</name>
    <dbReference type="NCBI Taxonomy" id="39495"/>
    <lineage>
        <taxon>Bacteria</taxon>
        <taxon>Bacillati</taxon>
        <taxon>Bacillota</taxon>
        <taxon>Clostridia</taxon>
        <taxon>Eubacteriales</taxon>
        <taxon>Eubacteriaceae</taxon>
        <taxon>Eubacterium</taxon>
    </lineage>
</organism>
<dbReference type="PANTHER" id="PTHR36701:SF1">
    <property type="entry name" value="EPOXYQUEUOSINE REDUCTASE QUEH"/>
    <property type="match status" value="1"/>
</dbReference>
<name>A0A1T4W0C9_9FIRM</name>
<protein>
    <recommendedName>
        <fullName evidence="5 17">Epoxyqueuosine reductase QueH</fullName>
        <ecNumber evidence="4 17">1.17.99.6</ecNumber>
    </recommendedName>
    <alternativeName>
        <fullName evidence="15 17">Queuosine biosynthesis protein QueH</fullName>
    </alternativeName>
</protein>
<evidence type="ECO:0000256" key="8">
    <source>
        <dbReference type="ARBA" id="ARBA00022723"/>
    </source>
</evidence>
<accession>A0A1T4W0C9</accession>
<dbReference type="Proteomes" id="UP000190814">
    <property type="component" value="Unassembled WGS sequence"/>
</dbReference>
<keyword evidence="6 17" id="KW-0004">4Fe-4S</keyword>
<dbReference type="GO" id="GO:0052693">
    <property type="term" value="F:epoxyqueuosine reductase activity"/>
    <property type="evidence" value="ECO:0007669"/>
    <property type="project" value="UniProtKB-UniRule"/>
</dbReference>
<evidence type="ECO:0000256" key="14">
    <source>
        <dbReference type="ARBA" id="ARBA00023284"/>
    </source>
</evidence>
<keyword evidence="14 17" id="KW-0676">Redox-active center</keyword>
<keyword evidence="13 17" id="KW-1015">Disulfide bond</keyword>
<evidence type="ECO:0000256" key="10">
    <source>
        <dbReference type="ARBA" id="ARBA00023002"/>
    </source>
</evidence>
<feature type="binding site" evidence="17">
    <location>
        <position position="112"/>
    </location>
    <ligand>
        <name>[4Fe-4S] cluster</name>
        <dbReference type="ChEBI" id="CHEBI:49883"/>
    </ligand>
</feature>
<evidence type="ECO:0000256" key="17">
    <source>
        <dbReference type="HAMAP-Rule" id="MF_02089"/>
    </source>
</evidence>
<keyword evidence="7 17" id="KW-0819">tRNA processing</keyword>
<evidence type="ECO:0000256" key="1">
    <source>
        <dbReference type="ARBA" id="ARBA00002268"/>
    </source>
</evidence>
<comment type="similarity">
    <text evidence="3 17">Belongs to the QueH family.</text>
</comment>